<keyword evidence="3" id="KW-1185">Reference proteome</keyword>
<feature type="region of interest" description="Disordered" evidence="1">
    <location>
        <begin position="129"/>
        <end position="151"/>
    </location>
</feature>
<evidence type="ECO:0000256" key="1">
    <source>
        <dbReference type="SAM" id="MobiDB-lite"/>
    </source>
</evidence>
<accession>A0A5N5MQ43</accession>
<dbReference type="EMBL" id="VDCV01000005">
    <property type="protein sequence ID" value="KAB5557147.1"/>
    <property type="molecule type" value="Genomic_DNA"/>
</dbReference>
<gene>
    <name evidence="2" type="ORF">DKX38_008056</name>
</gene>
<reference evidence="3" key="1">
    <citation type="journal article" date="2019" name="Gigascience">
        <title>De novo genome assembly of the endangered Acer yangbiense, a plant species with extremely small populations endemic to Yunnan Province, China.</title>
        <authorList>
            <person name="Yang J."/>
            <person name="Wariss H.M."/>
            <person name="Tao L."/>
            <person name="Zhang R."/>
            <person name="Yun Q."/>
            <person name="Hollingsworth P."/>
            <person name="Dao Z."/>
            <person name="Luo G."/>
            <person name="Guo H."/>
            <person name="Ma Y."/>
            <person name="Sun W."/>
        </authorList>
    </citation>
    <scope>NUCLEOTIDE SEQUENCE [LARGE SCALE GENOMIC DNA]</scope>
    <source>
        <strain evidence="3">cv. br00</strain>
    </source>
</reference>
<evidence type="ECO:0000313" key="3">
    <source>
        <dbReference type="Proteomes" id="UP000326939"/>
    </source>
</evidence>
<dbReference type="Proteomes" id="UP000326939">
    <property type="component" value="Chromosome 5"/>
</dbReference>
<comment type="caution">
    <text evidence="2">The sequence shown here is derived from an EMBL/GenBank/DDBJ whole genome shotgun (WGS) entry which is preliminary data.</text>
</comment>
<proteinExistence type="predicted"/>
<name>A0A5N5MQ43_9ROSI</name>
<organism evidence="2 3">
    <name type="scientific">Salix brachista</name>
    <dbReference type="NCBI Taxonomy" id="2182728"/>
    <lineage>
        <taxon>Eukaryota</taxon>
        <taxon>Viridiplantae</taxon>
        <taxon>Streptophyta</taxon>
        <taxon>Embryophyta</taxon>
        <taxon>Tracheophyta</taxon>
        <taxon>Spermatophyta</taxon>
        <taxon>Magnoliopsida</taxon>
        <taxon>eudicotyledons</taxon>
        <taxon>Gunneridae</taxon>
        <taxon>Pentapetalae</taxon>
        <taxon>rosids</taxon>
        <taxon>fabids</taxon>
        <taxon>Malpighiales</taxon>
        <taxon>Salicaceae</taxon>
        <taxon>Saliceae</taxon>
        <taxon>Salix</taxon>
    </lineage>
</organism>
<protein>
    <submittedName>
        <fullName evidence="2">Uncharacterized protein</fullName>
    </submittedName>
</protein>
<dbReference type="AlphaFoldDB" id="A0A5N5MQ43"/>
<feature type="compositionally biased region" description="Polar residues" evidence="1">
    <location>
        <begin position="135"/>
        <end position="151"/>
    </location>
</feature>
<sequence>MDIPLNETMSRKEAGNDLKDKIVKARANTDRVIISVYTESLRKRLQQKHNPATKKTTKTRGYDRRAQLLSYVSELRCAGSEPMERSRRDSRSKSKKWKWSTATIRESFLRMTQQKERQWGYERIVTEENGEPDQLQGSKRINSRNQTGSRNSNFCVNPNNHSSCNLFCRYTVAKLHKFIFWFLQNLQTVLLQKKLMSMLKELTCGLQCNKGCQGEISSTASSWFK</sequence>
<evidence type="ECO:0000313" key="2">
    <source>
        <dbReference type="EMBL" id="KAB5557147.1"/>
    </source>
</evidence>